<evidence type="ECO:0000256" key="4">
    <source>
        <dbReference type="ARBA" id="ARBA00022989"/>
    </source>
</evidence>
<feature type="transmembrane region" description="Helical" evidence="7">
    <location>
        <begin position="98"/>
        <end position="114"/>
    </location>
</feature>
<dbReference type="SUPFAM" id="SSF81338">
    <property type="entry name" value="Aquaporin-like"/>
    <property type="match status" value="1"/>
</dbReference>
<evidence type="ECO:0000256" key="6">
    <source>
        <dbReference type="RuleBase" id="RU000477"/>
    </source>
</evidence>
<dbReference type="AlphaFoldDB" id="A0A813F058"/>
<proteinExistence type="inferred from homology"/>
<feature type="transmembrane region" description="Helical" evidence="7">
    <location>
        <begin position="126"/>
        <end position="144"/>
    </location>
</feature>
<dbReference type="InterPro" id="IPR023271">
    <property type="entry name" value="Aquaporin-like"/>
</dbReference>
<dbReference type="Gene3D" id="1.20.1080.10">
    <property type="entry name" value="Glycerol uptake facilitator protein"/>
    <property type="match status" value="2"/>
</dbReference>
<evidence type="ECO:0000256" key="2">
    <source>
        <dbReference type="ARBA" id="ARBA00022448"/>
    </source>
</evidence>
<organism evidence="8 9">
    <name type="scientific">Polarella glacialis</name>
    <name type="common">Dinoflagellate</name>
    <dbReference type="NCBI Taxonomy" id="89957"/>
    <lineage>
        <taxon>Eukaryota</taxon>
        <taxon>Sar</taxon>
        <taxon>Alveolata</taxon>
        <taxon>Dinophyceae</taxon>
        <taxon>Suessiales</taxon>
        <taxon>Suessiaceae</taxon>
        <taxon>Polarella</taxon>
    </lineage>
</organism>
<accession>A0A813F058</accession>
<dbReference type="InterPro" id="IPR022086">
    <property type="entry name" value="IMCp"/>
</dbReference>
<sequence length="460" mass="48835">MAAELSTAAKCVAEIVGTFLLVFTVGCNVLGGNDIWGGVSIASVLMVSIYALGGSSGANFNPAVSVTLGVSKVWSQLCALNLAPAKGFGATEAGLCELLYTFMLCFVVLSVAAAKKNVQEKSQYYGLAIAFVIIAGAYGAGAVSSGCFNPAVAMGIDVSSVGLGFGWCGTYIACELAGAALAAAAFQLVRPEDFHGVKTASTDLVSEFLGTFFPMLTVGLNVLGKSPGRDRGHHDLRALRRPDAGQGGLLHGAQVAGGVVAGYTYAFIHKGASFALGPVGTFGWAEVFIAETVFTFVLSVHLRGASWCFAWLCPRPPRFLDTALIYSALEFAGGAAAAGVFKITHDVDMAVPEVTETIVEVPLVLIQEVLLEVPRIQYVDVVKQVPKAHIQQVEKQVIVPVMQCREKIVEVPTVVITEQLVEVPQVQLEEMIREVPKPQVQHVQKKVERPVYEFAERIVE</sequence>
<feature type="transmembrane region" description="Helical" evidence="7">
    <location>
        <begin position="12"/>
        <end position="30"/>
    </location>
</feature>
<keyword evidence="5 7" id="KW-0472">Membrane</keyword>
<keyword evidence="4 7" id="KW-1133">Transmembrane helix</keyword>
<evidence type="ECO:0000256" key="5">
    <source>
        <dbReference type="ARBA" id="ARBA00023136"/>
    </source>
</evidence>
<dbReference type="PROSITE" id="PS00221">
    <property type="entry name" value="MIP"/>
    <property type="match status" value="1"/>
</dbReference>
<evidence type="ECO:0000256" key="1">
    <source>
        <dbReference type="ARBA" id="ARBA00004141"/>
    </source>
</evidence>
<dbReference type="EMBL" id="CAJNNV010019364">
    <property type="protein sequence ID" value="CAE8606505.1"/>
    <property type="molecule type" value="Genomic_DNA"/>
</dbReference>
<dbReference type="Pfam" id="PF00230">
    <property type="entry name" value="MIP"/>
    <property type="match status" value="1"/>
</dbReference>
<dbReference type="GO" id="GO:0015267">
    <property type="term" value="F:channel activity"/>
    <property type="evidence" value="ECO:0007669"/>
    <property type="project" value="InterPro"/>
</dbReference>
<dbReference type="InterPro" id="IPR022357">
    <property type="entry name" value="MIP_CS"/>
</dbReference>
<dbReference type="InterPro" id="IPR000425">
    <property type="entry name" value="MIP"/>
</dbReference>
<comment type="caution">
    <text evidence="8">The sequence shown here is derived from an EMBL/GenBank/DDBJ whole genome shotgun (WGS) entry which is preliminary data.</text>
</comment>
<protein>
    <recommendedName>
        <fullName evidence="10">Aquaporin</fullName>
    </recommendedName>
</protein>
<keyword evidence="9" id="KW-1185">Reference proteome</keyword>
<comment type="similarity">
    <text evidence="6">Belongs to the MIP/aquaporin (TC 1.A.8) family.</text>
</comment>
<keyword evidence="3 6" id="KW-0812">Transmembrane</keyword>
<evidence type="ECO:0000256" key="3">
    <source>
        <dbReference type="ARBA" id="ARBA00022692"/>
    </source>
</evidence>
<dbReference type="PANTHER" id="PTHR45724:SF13">
    <property type="entry name" value="AQUAPORIN NIP1-1-RELATED"/>
    <property type="match status" value="1"/>
</dbReference>
<feature type="transmembrane region" description="Helical" evidence="7">
    <location>
        <begin position="35"/>
        <end position="53"/>
    </location>
</feature>
<gene>
    <name evidence="8" type="ORF">PGLA1383_LOCUS24487</name>
</gene>
<dbReference type="Proteomes" id="UP000654075">
    <property type="component" value="Unassembled WGS sequence"/>
</dbReference>
<feature type="non-terminal residue" evidence="8">
    <location>
        <position position="1"/>
    </location>
</feature>
<dbReference type="Pfam" id="PF12314">
    <property type="entry name" value="IMCp"/>
    <property type="match status" value="1"/>
</dbReference>
<dbReference type="GO" id="GO:0016020">
    <property type="term" value="C:membrane"/>
    <property type="evidence" value="ECO:0007669"/>
    <property type="project" value="UniProtKB-SubCell"/>
</dbReference>
<dbReference type="OrthoDB" id="3222at2759"/>
<evidence type="ECO:0008006" key="10">
    <source>
        <dbReference type="Google" id="ProtNLM"/>
    </source>
</evidence>
<dbReference type="PRINTS" id="PR00783">
    <property type="entry name" value="MINTRINSICP"/>
</dbReference>
<name>A0A813F058_POLGL</name>
<dbReference type="InterPro" id="IPR034294">
    <property type="entry name" value="Aquaporin_transptr"/>
</dbReference>
<dbReference type="PANTHER" id="PTHR45724">
    <property type="entry name" value="AQUAPORIN NIP2-1"/>
    <property type="match status" value="1"/>
</dbReference>
<keyword evidence="2 6" id="KW-0813">Transport</keyword>
<evidence type="ECO:0000313" key="9">
    <source>
        <dbReference type="Proteomes" id="UP000654075"/>
    </source>
</evidence>
<feature type="transmembrane region" description="Helical" evidence="7">
    <location>
        <begin position="164"/>
        <end position="189"/>
    </location>
</feature>
<evidence type="ECO:0000256" key="7">
    <source>
        <dbReference type="SAM" id="Phobius"/>
    </source>
</evidence>
<comment type="subcellular location">
    <subcellularLocation>
        <location evidence="1">Membrane</location>
        <topology evidence="1">Multi-pass membrane protein</topology>
    </subcellularLocation>
</comment>
<reference evidence="8" key="1">
    <citation type="submission" date="2021-02" db="EMBL/GenBank/DDBJ databases">
        <authorList>
            <person name="Dougan E. K."/>
            <person name="Rhodes N."/>
            <person name="Thang M."/>
            <person name="Chan C."/>
        </authorList>
    </citation>
    <scope>NUCLEOTIDE SEQUENCE</scope>
</reference>
<evidence type="ECO:0000313" key="8">
    <source>
        <dbReference type="EMBL" id="CAE8606505.1"/>
    </source>
</evidence>